<dbReference type="InterPro" id="IPR056125">
    <property type="entry name" value="DUF7708"/>
</dbReference>
<dbReference type="Pfam" id="PF24809">
    <property type="entry name" value="DUF7708"/>
    <property type="match status" value="1"/>
</dbReference>
<protein>
    <recommendedName>
        <fullName evidence="1">DUF7708 domain-containing protein</fullName>
    </recommendedName>
</protein>
<evidence type="ECO:0000259" key="1">
    <source>
        <dbReference type="Pfam" id="PF24809"/>
    </source>
</evidence>
<dbReference type="Proteomes" id="UP000799770">
    <property type="component" value="Unassembled WGS sequence"/>
</dbReference>
<sequence>MAQGDMLVRRFTDSLNEETPLEQATVAVQRHDDQIEQEEHEMRMKALYEDRSTDSQDFYAANIAREALDLTCRKFAEATKPSKLAKLGLQRKSTRVTANELLQAQNFEQLQEKIIGLESRWQATHGPVYRNFQRICNTLDSHKKVFAIFPQQNTYCAVLCGSLSLFVSAAVNHDVVAETISKTVADISAKAARAAKLIQVVTTQSMRELLAELYGYVFHFYRDAMEWYLSSKTSKFFGSFNEKLKEKFEKASKEIQNCMDEMYREGNIATLALLSMVNVTATDTRNELVRQRQQSYDDADLNAAGRLMREMLKAIHQHAALNKHNESLNASSVAQMIQIQARPRTPGHISRIEAQAYVPKLEKFIIGTEGQSLFDNGKFWMPDTDVSSRLQRWLESDQGTSTLWITSPDVVPRTSSAQAAAMLAVATAWQSETPIISHFCRRPRSFEIPKGQKVEQAGLLGLLYSLIVQLLQFHVDNEEFEISETDLDKLDGSKESFHTALRSFSDLLHGTPQLSICVIHGVNDLAWSDGADWCRTLLTTLLEHQTASPRPFRILLTTTGQSRVLPEHIKVENRLFTTGTAQEVVRKLNPMERISDAKIE</sequence>
<evidence type="ECO:0000313" key="3">
    <source>
        <dbReference type="Proteomes" id="UP000799770"/>
    </source>
</evidence>
<keyword evidence="3" id="KW-1185">Reference proteome</keyword>
<dbReference type="AlphaFoldDB" id="A0A6A5YVU7"/>
<gene>
    <name evidence="2" type="ORF">BDV96DRAFT_500031</name>
</gene>
<proteinExistence type="predicted"/>
<evidence type="ECO:0000313" key="2">
    <source>
        <dbReference type="EMBL" id="KAF2111086.1"/>
    </source>
</evidence>
<dbReference type="OrthoDB" id="4840035at2759"/>
<dbReference type="EMBL" id="ML977335">
    <property type="protein sequence ID" value="KAF2111086.1"/>
    <property type="molecule type" value="Genomic_DNA"/>
</dbReference>
<organism evidence="2 3">
    <name type="scientific">Lophiotrema nucula</name>
    <dbReference type="NCBI Taxonomy" id="690887"/>
    <lineage>
        <taxon>Eukaryota</taxon>
        <taxon>Fungi</taxon>
        <taxon>Dikarya</taxon>
        <taxon>Ascomycota</taxon>
        <taxon>Pezizomycotina</taxon>
        <taxon>Dothideomycetes</taxon>
        <taxon>Pleosporomycetidae</taxon>
        <taxon>Pleosporales</taxon>
        <taxon>Lophiotremataceae</taxon>
        <taxon>Lophiotrema</taxon>
    </lineage>
</organism>
<name>A0A6A5YVU7_9PLEO</name>
<feature type="domain" description="DUF7708" evidence="1">
    <location>
        <begin position="132"/>
        <end position="270"/>
    </location>
</feature>
<reference evidence="2" key="1">
    <citation type="journal article" date="2020" name="Stud. Mycol.">
        <title>101 Dothideomycetes genomes: a test case for predicting lifestyles and emergence of pathogens.</title>
        <authorList>
            <person name="Haridas S."/>
            <person name="Albert R."/>
            <person name="Binder M."/>
            <person name="Bloem J."/>
            <person name="Labutti K."/>
            <person name="Salamov A."/>
            <person name="Andreopoulos B."/>
            <person name="Baker S."/>
            <person name="Barry K."/>
            <person name="Bills G."/>
            <person name="Bluhm B."/>
            <person name="Cannon C."/>
            <person name="Castanera R."/>
            <person name="Culley D."/>
            <person name="Daum C."/>
            <person name="Ezra D."/>
            <person name="Gonzalez J."/>
            <person name="Henrissat B."/>
            <person name="Kuo A."/>
            <person name="Liang C."/>
            <person name="Lipzen A."/>
            <person name="Lutzoni F."/>
            <person name="Magnuson J."/>
            <person name="Mondo S."/>
            <person name="Nolan M."/>
            <person name="Ohm R."/>
            <person name="Pangilinan J."/>
            <person name="Park H.-J."/>
            <person name="Ramirez L."/>
            <person name="Alfaro M."/>
            <person name="Sun H."/>
            <person name="Tritt A."/>
            <person name="Yoshinaga Y."/>
            <person name="Zwiers L.-H."/>
            <person name="Turgeon B."/>
            <person name="Goodwin S."/>
            <person name="Spatafora J."/>
            <person name="Crous P."/>
            <person name="Grigoriev I."/>
        </authorList>
    </citation>
    <scope>NUCLEOTIDE SEQUENCE</scope>
    <source>
        <strain evidence="2">CBS 627.86</strain>
    </source>
</reference>
<accession>A0A6A5YVU7</accession>